<protein>
    <submittedName>
        <fullName evidence="1">Uncharacterized protein</fullName>
    </submittedName>
</protein>
<name>A0AAQ3P827_VIGMU</name>
<evidence type="ECO:0000313" key="2">
    <source>
        <dbReference type="Proteomes" id="UP001374535"/>
    </source>
</evidence>
<reference evidence="1 2" key="1">
    <citation type="journal article" date="2023" name="Life. Sci Alliance">
        <title>Evolutionary insights into 3D genome organization and epigenetic landscape of Vigna mungo.</title>
        <authorList>
            <person name="Junaid A."/>
            <person name="Singh B."/>
            <person name="Bhatia S."/>
        </authorList>
    </citation>
    <scope>NUCLEOTIDE SEQUENCE [LARGE SCALE GENOMIC DNA]</scope>
    <source>
        <strain evidence="1">Urdbean</strain>
    </source>
</reference>
<evidence type="ECO:0000313" key="1">
    <source>
        <dbReference type="EMBL" id="WVZ21593.1"/>
    </source>
</evidence>
<dbReference type="Proteomes" id="UP001374535">
    <property type="component" value="Chromosome 2"/>
</dbReference>
<sequence>MIHLMKVRVIRKIGRHIFPHFPRDHISHHIPKPRRRTLGRDPVIQHGVLGHGGARETGGSESQRGQRVVLEGARRSRRSGSFVVGVVDINVKKSLGSALERGVPVVLNGVIGSTRQQTGNGGPPVSVLGVGGDDGLVLLGREGPVLDGGAELVAPAEAAGLARPAFNVAADEGPVARSVAVDEAGEDPILLGAPGAFDSVRVGVGRGRVRGRRGGGGGSVDSFHGRKEGVLLLWLVVFI</sequence>
<keyword evidence="2" id="KW-1185">Reference proteome</keyword>
<dbReference type="EMBL" id="CP144699">
    <property type="protein sequence ID" value="WVZ21593.1"/>
    <property type="molecule type" value="Genomic_DNA"/>
</dbReference>
<organism evidence="1 2">
    <name type="scientific">Vigna mungo</name>
    <name type="common">Black gram</name>
    <name type="synonym">Phaseolus mungo</name>
    <dbReference type="NCBI Taxonomy" id="3915"/>
    <lineage>
        <taxon>Eukaryota</taxon>
        <taxon>Viridiplantae</taxon>
        <taxon>Streptophyta</taxon>
        <taxon>Embryophyta</taxon>
        <taxon>Tracheophyta</taxon>
        <taxon>Spermatophyta</taxon>
        <taxon>Magnoliopsida</taxon>
        <taxon>eudicotyledons</taxon>
        <taxon>Gunneridae</taxon>
        <taxon>Pentapetalae</taxon>
        <taxon>rosids</taxon>
        <taxon>fabids</taxon>
        <taxon>Fabales</taxon>
        <taxon>Fabaceae</taxon>
        <taxon>Papilionoideae</taxon>
        <taxon>50 kb inversion clade</taxon>
        <taxon>NPAAA clade</taxon>
        <taxon>indigoferoid/millettioid clade</taxon>
        <taxon>Phaseoleae</taxon>
        <taxon>Vigna</taxon>
    </lineage>
</organism>
<gene>
    <name evidence="1" type="ORF">V8G54_008915</name>
</gene>
<proteinExistence type="predicted"/>
<accession>A0AAQ3P827</accession>
<dbReference type="AlphaFoldDB" id="A0AAQ3P827"/>